<dbReference type="FunFam" id="3.20.20.70:FF:000003">
    <property type="entry name" value="GMP reductase"/>
    <property type="match status" value="1"/>
</dbReference>
<evidence type="ECO:0000256" key="20">
    <source>
        <dbReference type="RuleBase" id="RU003928"/>
    </source>
</evidence>
<dbReference type="RefSeq" id="WP_183984632.1">
    <property type="nucleotide sequence ID" value="NZ_JACHHG010000002.1"/>
</dbReference>
<evidence type="ECO:0000256" key="10">
    <source>
        <dbReference type="ARBA" id="ARBA00023027"/>
    </source>
</evidence>
<name>A0A841I019_9DEIO</name>
<evidence type="ECO:0000256" key="11">
    <source>
        <dbReference type="ARBA" id="ARBA00023122"/>
    </source>
</evidence>
<feature type="binding site" evidence="16">
    <location>
        <begin position="252"/>
        <end position="254"/>
    </location>
    <ligand>
        <name>NAD(+)</name>
        <dbReference type="ChEBI" id="CHEBI:57540"/>
    </ligand>
</feature>
<evidence type="ECO:0000256" key="8">
    <source>
        <dbReference type="ARBA" id="ARBA00022958"/>
    </source>
</evidence>
<dbReference type="InterPro" id="IPR015875">
    <property type="entry name" value="IMP_DH/GMP_Rdtase_CS"/>
</dbReference>
<evidence type="ECO:0000256" key="6">
    <source>
        <dbReference type="ARBA" id="ARBA00022749"/>
    </source>
</evidence>
<comment type="catalytic activity">
    <reaction evidence="12 13 20">
        <text>IMP + NAD(+) + H2O = XMP + NADH + H(+)</text>
        <dbReference type="Rhea" id="RHEA:11708"/>
        <dbReference type="ChEBI" id="CHEBI:15377"/>
        <dbReference type="ChEBI" id="CHEBI:15378"/>
        <dbReference type="ChEBI" id="CHEBI:57464"/>
        <dbReference type="ChEBI" id="CHEBI:57540"/>
        <dbReference type="ChEBI" id="CHEBI:57945"/>
        <dbReference type="ChEBI" id="CHEBI:58053"/>
        <dbReference type="EC" id="1.1.1.205"/>
    </reaction>
</comment>
<feature type="binding site" evidence="13">
    <location>
        <position position="472"/>
    </location>
    <ligand>
        <name>K(+)</name>
        <dbReference type="ChEBI" id="CHEBI:29103"/>
        <note>ligand shared between two tetrameric partners</note>
    </ligand>
</feature>
<evidence type="ECO:0000256" key="5">
    <source>
        <dbReference type="ARBA" id="ARBA00022737"/>
    </source>
</evidence>
<evidence type="ECO:0000256" key="18">
    <source>
        <dbReference type="PROSITE-ProRule" id="PRU00703"/>
    </source>
</evidence>
<protein>
    <recommendedName>
        <fullName evidence="13 20">Inosine-5'-monophosphate dehydrogenase</fullName>
        <shortName evidence="13">IMP dehydrogenase</shortName>
        <shortName evidence="13">IMPD</shortName>
        <shortName evidence="13">IMPDH</shortName>
        <ecNumber evidence="13 20">1.1.1.205</ecNumber>
    </recommendedName>
</protein>
<evidence type="ECO:0000256" key="15">
    <source>
        <dbReference type="PIRSR" id="PIRSR000130-2"/>
    </source>
</evidence>
<feature type="domain" description="CBS" evidence="21">
    <location>
        <begin position="98"/>
        <end position="156"/>
    </location>
</feature>
<comment type="similarity">
    <text evidence="2 13 19">Belongs to the IMPDH/GMPR family.</text>
</comment>
<gene>
    <name evidence="13" type="primary">guaB</name>
    <name evidence="22" type="ORF">HNR42_000749</name>
</gene>
<dbReference type="Pfam" id="PF00478">
    <property type="entry name" value="IMPDH"/>
    <property type="match status" value="1"/>
</dbReference>
<comment type="cofactor">
    <cofactor evidence="1 13">
        <name>K(+)</name>
        <dbReference type="ChEBI" id="CHEBI:29103"/>
    </cofactor>
</comment>
<keyword evidence="11 18" id="KW-0129">CBS domain</keyword>
<feature type="domain" description="CBS" evidence="21">
    <location>
        <begin position="158"/>
        <end position="215"/>
    </location>
</feature>
<evidence type="ECO:0000256" key="16">
    <source>
        <dbReference type="PIRSR" id="PIRSR000130-3"/>
    </source>
</evidence>
<dbReference type="HAMAP" id="MF_01964">
    <property type="entry name" value="IMPDH"/>
    <property type="match status" value="1"/>
</dbReference>
<evidence type="ECO:0000256" key="4">
    <source>
        <dbReference type="ARBA" id="ARBA00022723"/>
    </source>
</evidence>
<keyword evidence="23" id="KW-1185">Reference proteome</keyword>
<keyword evidence="9 13" id="KW-0560">Oxidoreductase</keyword>
<dbReference type="SMART" id="SM01240">
    <property type="entry name" value="IMPDH"/>
    <property type="match status" value="1"/>
</dbReference>
<dbReference type="PANTHER" id="PTHR11911:SF111">
    <property type="entry name" value="INOSINE-5'-MONOPHOSPHATE DEHYDROGENASE"/>
    <property type="match status" value="1"/>
</dbReference>
<feature type="active site" description="Thioimidate intermediate" evidence="13 14">
    <location>
        <position position="308"/>
    </location>
</feature>
<dbReference type="SMART" id="SM00116">
    <property type="entry name" value="CBS"/>
    <property type="match status" value="2"/>
</dbReference>
<dbReference type="GO" id="GO:0046872">
    <property type="term" value="F:metal ion binding"/>
    <property type="evidence" value="ECO:0007669"/>
    <property type="project" value="UniProtKB-UniRule"/>
</dbReference>
<feature type="binding site" evidence="13">
    <location>
        <position position="252"/>
    </location>
    <ligand>
        <name>NAD(+)</name>
        <dbReference type="ChEBI" id="CHEBI:57540"/>
    </ligand>
</feature>
<dbReference type="EC" id="1.1.1.205" evidence="13 20"/>
<evidence type="ECO:0000313" key="22">
    <source>
        <dbReference type="EMBL" id="MBB6097335.1"/>
    </source>
</evidence>
<feature type="binding site" description="in other chain" evidence="13 17">
    <location>
        <position position="305"/>
    </location>
    <ligand>
        <name>K(+)</name>
        <dbReference type="ChEBI" id="CHEBI:29103"/>
        <note>ligand shared between two tetrameric partners</note>
    </ligand>
</feature>
<reference evidence="22 23" key="1">
    <citation type="submission" date="2020-08" db="EMBL/GenBank/DDBJ databases">
        <title>Genomic Encyclopedia of Type Strains, Phase IV (KMG-IV): sequencing the most valuable type-strain genomes for metagenomic binning, comparative biology and taxonomic classification.</title>
        <authorList>
            <person name="Goeker M."/>
        </authorList>
    </citation>
    <scope>NUCLEOTIDE SEQUENCE [LARGE SCALE GENOMIC DNA]</scope>
    <source>
        <strain evidence="22 23">DSM 21458</strain>
    </source>
</reference>
<evidence type="ECO:0000259" key="21">
    <source>
        <dbReference type="PROSITE" id="PS51371"/>
    </source>
</evidence>
<dbReference type="SUPFAM" id="SSF54631">
    <property type="entry name" value="CBS-domain pair"/>
    <property type="match status" value="1"/>
</dbReference>
<feature type="binding site" evidence="13 15">
    <location>
        <begin position="388"/>
        <end position="392"/>
    </location>
    <ligand>
        <name>IMP</name>
        <dbReference type="ChEBI" id="CHEBI:58053"/>
    </ligand>
</feature>
<keyword evidence="5" id="KW-0677">Repeat</keyword>
<dbReference type="NCBIfam" id="TIGR01302">
    <property type="entry name" value="IMP_dehydrog"/>
    <property type="match status" value="1"/>
</dbReference>
<keyword evidence="7 13" id="KW-0658">Purine biosynthesis</keyword>
<comment type="subunit">
    <text evidence="3 13">Homotetramer.</text>
</comment>
<feature type="binding site" evidence="13 15">
    <location>
        <position position="306"/>
    </location>
    <ligand>
        <name>IMP</name>
        <dbReference type="ChEBI" id="CHEBI:58053"/>
    </ligand>
</feature>
<dbReference type="Gene3D" id="3.20.20.70">
    <property type="entry name" value="Aldolase class I"/>
    <property type="match status" value="1"/>
</dbReference>
<keyword evidence="6 13" id="KW-0332">GMP biosynthesis</keyword>
<sequence length="487" mass="52199">MSERFEYKFGHEGITFDDVLLLPRYSEVLPNMVNLEARLTRNIRLNIPLISAAMDTVTEAQMAIAMAREGGIGVIHKNMPAELQAEMVRKVKRSEAGMITDPITLPATARVADAEAIMSEYRISGVPITADDGRLVGIVTNRDLRFVTDMTTPISEVMTRENLVTVPVGTSLEEAEEIFKQHRIEKLLVVDEAYKLTGLITIKDIMKKIKYPRAAKDRYGRLLVAAAIGVSKDLEERAAALVAAGVDVLVLDSAHGHSKNILDALRLVKSKFEVDVIAGNIATADGARALIEAGADAVKVGIGPGSICTTRVVTGVGVPQISAVLEVAEEADKYGVPVIADGGIKQTGDIPKAIAAGASVVMVGSMLAGTDEAPGETILRDGRRFKTYRGMGSLGAMDQGSSDRYFQSGTKKFVPEGIEGIVAYKGAAGEVIYQMVGGLRSAMGYCGAPDLETLRRDAQFVRITMAGLIESHPHDVTITKEAPNYSK</sequence>
<comment type="pathway">
    <text evidence="13 20">Purine metabolism; XMP biosynthesis via de novo pathway; XMP from IMP: step 1/1.</text>
</comment>
<feature type="binding site" evidence="13 16">
    <location>
        <begin position="301"/>
        <end position="303"/>
    </location>
    <ligand>
        <name>NAD(+)</name>
        <dbReference type="ChEBI" id="CHEBI:57540"/>
    </ligand>
</feature>
<dbReference type="GO" id="GO:0006177">
    <property type="term" value="P:GMP biosynthetic process"/>
    <property type="evidence" value="ECO:0007669"/>
    <property type="project" value="UniProtKB-UniRule"/>
</dbReference>
<evidence type="ECO:0000256" key="13">
    <source>
        <dbReference type="HAMAP-Rule" id="MF_01964"/>
    </source>
</evidence>
<evidence type="ECO:0000256" key="19">
    <source>
        <dbReference type="RuleBase" id="RU003927"/>
    </source>
</evidence>
<proteinExistence type="inferred from homology"/>
<dbReference type="PIRSF" id="PIRSF000130">
    <property type="entry name" value="IMPDH"/>
    <property type="match status" value="1"/>
</dbReference>
<dbReference type="CDD" id="cd00381">
    <property type="entry name" value="IMPDH"/>
    <property type="match status" value="1"/>
</dbReference>
<dbReference type="AlphaFoldDB" id="A0A841I019"/>
<dbReference type="GO" id="GO:0000166">
    <property type="term" value="F:nucleotide binding"/>
    <property type="evidence" value="ECO:0007669"/>
    <property type="project" value="UniProtKB-UniRule"/>
</dbReference>
<evidence type="ECO:0000256" key="1">
    <source>
        <dbReference type="ARBA" id="ARBA00001958"/>
    </source>
</evidence>
<keyword evidence="4 13" id="KW-0479">Metal-binding</keyword>
<evidence type="ECO:0000256" key="2">
    <source>
        <dbReference type="ARBA" id="ARBA00005502"/>
    </source>
</evidence>
<feature type="binding site" evidence="13 15">
    <location>
        <position position="416"/>
    </location>
    <ligand>
        <name>IMP</name>
        <dbReference type="ChEBI" id="CHEBI:58053"/>
    </ligand>
</feature>
<dbReference type="InterPro" id="IPR005990">
    <property type="entry name" value="IMP_DH"/>
</dbReference>
<evidence type="ECO:0000313" key="23">
    <source>
        <dbReference type="Proteomes" id="UP000569951"/>
    </source>
</evidence>
<comment type="activity regulation">
    <text evidence="13">Mycophenolic acid (MPA) is a non-competitive inhibitor that prevents formation of the closed enzyme conformation by binding to the same site as the amobile flap. In contrast, mizoribine monophosphate (MZP) is a competitive inhibitor that induces the closed conformation. MPA is a potent inhibitor of mammalian IMPDHs but a poor inhibitor of the bacterial enzymes. MZP is a more potent inhibitor of bacterial IMPDH.</text>
</comment>
<evidence type="ECO:0000256" key="9">
    <source>
        <dbReference type="ARBA" id="ARBA00023002"/>
    </source>
</evidence>
<comment type="function">
    <text evidence="13">Catalyzes the conversion of inosine 5'-phosphate (IMP) to xanthosine 5'-phosphate (XMP), the first committed and rate-limiting step in the de novo synthesis of guanine nucleotides, and therefore plays an important role in the regulation of cell growth.</text>
</comment>
<dbReference type="InterPro" id="IPR046342">
    <property type="entry name" value="CBS_dom_sf"/>
</dbReference>
<dbReference type="PROSITE" id="PS00487">
    <property type="entry name" value="IMP_DH_GMP_RED"/>
    <property type="match status" value="1"/>
</dbReference>
<keyword evidence="8 13" id="KW-0630">Potassium</keyword>
<keyword evidence="10 13" id="KW-0520">NAD</keyword>
<feature type="binding site" evidence="13">
    <location>
        <position position="470"/>
    </location>
    <ligand>
        <name>K(+)</name>
        <dbReference type="ChEBI" id="CHEBI:29103"/>
        <note>ligand shared between two tetrameric partners</note>
    </ligand>
</feature>
<dbReference type="EMBL" id="JACHHG010000002">
    <property type="protein sequence ID" value="MBB6097335.1"/>
    <property type="molecule type" value="Genomic_DNA"/>
</dbReference>
<evidence type="ECO:0000256" key="17">
    <source>
        <dbReference type="PIRSR" id="PIRSR000130-4"/>
    </source>
</evidence>
<dbReference type="PROSITE" id="PS51371">
    <property type="entry name" value="CBS"/>
    <property type="match status" value="2"/>
</dbReference>
<feature type="binding site" evidence="13 15">
    <location>
        <begin position="341"/>
        <end position="343"/>
    </location>
    <ligand>
        <name>IMP</name>
        <dbReference type="ChEBI" id="CHEBI:58053"/>
    </ligand>
</feature>
<dbReference type="GO" id="GO:0003938">
    <property type="term" value="F:IMP dehydrogenase activity"/>
    <property type="evidence" value="ECO:0007669"/>
    <property type="project" value="UniProtKB-UniRule"/>
</dbReference>
<dbReference type="CDD" id="cd04601">
    <property type="entry name" value="CBS_pair_IMPDH"/>
    <property type="match status" value="1"/>
</dbReference>
<dbReference type="GO" id="GO:0006183">
    <property type="term" value="P:GTP biosynthetic process"/>
    <property type="evidence" value="ECO:0007669"/>
    <property type="project" value="TreeGrafter"/>
</dbReference>
<comment type="caution">
    <text evidence="22">The sequence shown here is derived from an EMBL/GenBank/DDBJ whole genome shotgun (WGS) entry which is preliminary data.</text>
</comment>
<dbReference type="Pfam" id="PF00571">
    <property type="entry name" value="CBS"/>
    <property type="match status" value="2"/>
</dbReference>
<dbReference type="InterPro" id="IPR000644">
    <property type="entry name" value="CBS_dom"/>
</dbReference>
<organism evidence="22 23">
    <name type="scientific">Deinobacterium chartae</name>
    <dbReference type="NCBI Taxonomy" id="521158"/>
    <lineage>
        <taxon>Bacteria</taxon>
        <taxon>Thermotogati</taxon>
        <taxon>Deinococcota</taxon>
        <taxon>Deinococci</taxon>
        <taxon>Deinococcales</taxon>
        <taxon>Deinococcaceae</taxon>
        <taxon>Deinobacterium</taxon>
    </lineage>
</organism>
<dbReference type="InterPro" id="IPR001093">
    <property type="entry name" value="IMP_DH_GMPRt"/>
</dbReference>
<dbReference type="SUPFAM" id="SSF51412">
    <property type="entry name" value="Inosine monophosphate dehydrogenase (IMPDH)"/>
    <property type="match status" value="1"/>
</dbReference>
<feature type="binding site" description="in other chain" evidence="13 17">
    <location>
        <position position="303"/>
    </location>
    <ligand>
        <name>K(+)</name>
        <dbReference type="ChEBI" id="CHEBI:29103"/>
        <note>ligand shared between two tetrameric partners</note>
    </ligand>
</feature>
<feature type="active site" description="Proton acceptor" evidence="13 14">
    <location>
        <position position="404"/>
    </location>
</feature>
<evidence type="ECO:0000256" key="7">
    <source>
        <dbReference type="ARBA" id="ARBA00022755"/>
    </source>
</evidence>
<evidence type="ECO:0000256" key="14">
    <source>
        <dbReference type="PIRSR" id="PIRSR000130-1"/>
    </source>
</evidence>
<evidence type="ECO:0000256" key="12">
    <source>
        <dbReference type="ARBA" id="ARBA00048028"/>
    </source>
</evidence>
<dbReference type="UniPathway" id="UPA00601">
    <property type="reaction ID" value="UER00295"/>
</dbReference>
<comment type="caution">
    <text evidence="13">Lacks conserved residue(s) required for the propagation of feature annotation.</text>
</comment>
<feature type="binding site" evidence="13">
    <location>
        <position position="471"/>
    </location>
    <ligand>
        <name>K(+)</name>
        <dbReference type="ChEBI" id="CHEBI:29103"/>
        <note>ligand shared between two tetrameric partners</note>
    </ligand>
</feature>
<feature type="binding site" description="in other chain" evidence="13 17">
    <location>
        <position position="308"/>
    </location>
    <ligand>
        <name>K(+)</name>
        <dbReference type="ChEBI" id="CHEBI:29103"/>
        <note>ligand shared between two tetrameric partners</note>
    </ligand>
</feature>
<dbReference type="PANTHER" id="PTHR11911">
    <property type="entry name" value="INOSINE-5-MONOPHOSPHATE DEHYDROGENASE RELATED"/>
    <property type="match status" value="1"/>
</dbReference>
<dbReference type="Proteomes" id="UP000569951">
    <property type="component" value="Unassembled WGS sequence"/>
</dbReference>
<feature type="binding site" evidence="13 15">
    <location>
        <begin position="364"/>
        <end position="365"/>
    </location>
    <ligand>
        <name>IMP</name>
        <dbReference type="ChEBI" id="CHEBI:58053"/>
    </ligand>
</feature>
<accession>A0A841I019</accession>
<evidence type="ECO:0000256" key="3">
    <source>
        <dbReference type="ARBA" id="ARBA00011881"/>
    </source>
</evidence>
<dbReference type="InterPro" id="IPR013785">
    <property type="entry name" value="Aldolase_TIM"/>
</dbReference>